<comment type="caution">
    <text evidence="6">The sequence shown here is derived from an EMBL/GenBank/DDBJ whole genome shotgun (WGS) entry which is preliminary data.</text>
</comment>
<dbReference type="PANTHER" id="PTHR12283:SF6">
    <property type="entry name" value="GLUTAMINYL-PEPTIDE CYCLOTRANSFERASE-RELATED"/>
    <property type="match status" value="1"/>
</dbReference>
<comment type="similarity">
    <text evidence="3">Belongs to the peptidase M28 family.</text>
</comment>
<protein>
    <recommendedName>
        <fullName evidence="3">Peptide hydrolase</fullName>
        <ecNumber evidence="3">3.4.-.-</ecNumber>
    </recommendedName>
</protein>
<evidence type="ECO:0000313" key="7">
    <source>
        <dbReference type="Proteomes" id="UP000269539"/>
    </source>
</evidence>
<evidence type="ECO:0000259" key="5">
    <source>
        <dbReference type="Pfam" id="PF04389"/>
    </source>
</evidence>
<feature type="compositionally biased region" description="Basic residues" evidence="4">
    <location>
        <begin position="390"/>
        <end position="399"/>
    </location>
</feature>
<dbReference type="PANTHER" id="PTHR12283">
    <property type="entry name" value="GLUTAMINYL-PEPTIDE CYCLOTRANSFERASE"/>
    <property type="match status" value="1"/>
</dbReference>
<keyword evidence="3" id="KW-0378">Hydrolase</keyword>
<feature type="chain" id="PRO_5017850095" description="Peptide hydrolase" evidence="3">
    <location>
        <begin position="20"/>
        <end position="399"/>
    </location>
</feature>
<evidence type="ECO:0000313" key="6">
    <source>
        <dbReference type="EMBL" id="RMY47443.1"/>
    </source>
</evidence>
<dbReference type="VEuPathDB" id="FungiDB:BTJ68_05758"/>
<feature type="region of interest" description="Disordered" evidence="4">
    <location>
        <begin position="368"/>
        <end position="399"/>
    </location>
</feature>
<dbReference type="InterPro" id="IPR007484">
    <property type="entry name" value="Peptidase_M28"/>
</dbReference>
<keyword evidence="3" id="KW-0479">Metal-binding</keyword>
<proteinExistence type="inferred from homology"/>
<evidence type="ECO:0000256" key="2">
    <source>
        <dbReference type="ARBA" id="ARBA00023315"/>
    </source>
</evidence>
<feature type="domain" description="Peptidase M28" evidence="5">
    <location>
        <begin position="121"/>
        <end position="350"/>
    </location>
</feature>
<dbReference type="InterPro" id="IPR040234">
    <property type="entry name" value="QC/QCL"/>
</dbReference>
<keyword evidence="3" id="KW-0645">Protease</keyword>
<keyword evidence="3" id="KW-0862">Zinc</keyword>
<dbReference type="EC" id="3.4.-.-" evidence="3"/>
<gene>
    <name evidence="6" type="ORF">D0864_15071</name>
</gene>
<reference evidence="6 7" key="1">
    <citation type="journal article" date="2018" name="BMC Genomics">
        <title>Genomic evidence for intraspecific hybridization in a clonal and extremely halotolerant yeast.</title>
        <authorList>
            <person name="Gostincar C."/>
            <person name="Stajich J.E."/>
            <person name="Zupancic J."/>
            <person name="Zalar P."/>
            <person name="Gunde-Cimerman N."/>
        </authorList>
    </citation>
    <scope>NUCLEOTIDE SEQUENCE [LARGE SCALE GENOMIC DNA]</scope>
    <source>
        <strain evidence="6 7">EXF-10513</strain>
    </source>
</reference>
<dbReference type="Gene3D" id="3.40.630.10">
    <property type="entry name" value="Zn peptidases"/>
    <property type="match status" value="1"/>
</dbReference>
<organism evidence="6 7">
    <name type="scientific">Hortaea werneckii</name>
    <name type="common">Black yeast</name>
    <name type="synonym">Cladosporium werneckii</name>
    <dbReference type="NCBI Taxonomy" id="91943"/>
    <lineage>
        <taxon>Eukaryota</taxon>
        <taxon>Fungi</taxon>
        <taxon>Dikarya</taxon>
        <taxon>Ascomycota</taxon>
        <taxon>Pezizomycotina</taxon>
        <taxon>Dothideomycetes</taxon>
        <taxon>Dothideomycetidae</taxon>
        <taxon>Mycosphaerellales</taxon>
        <taxon>Teratosphaeriaceae</taxon>
        <taxon>Hortaea</taxon>
    </lineage>
</organism>
<dbReference type="GO" id="GO:0006508">
    <property type="term" value="P:proteolysis"/>
    <property type="evidence" value="ECO:0007669"/>
    <property type="project" value="UniProtKB-KW"/>
</dbReference>
<evidence type="ECO:0000256" key="3">
    <source>
        <dbReference type="RuleBase" id="RU361240"/>
    </source>
</evidence>
<dbReference type="CDD" id="cd03880">
    <property type="entry name" value="M28_QC_like"/>
    <property type="match status" value="1"/>
</dbReference>
<dbReference type="GO" id="GO:0008270">
    <property type="term" value="F:zinc ion binding"/>
    <property type="evidence" value="ECO:0007669"/>
    <property type="project" value="TreeGrafter"/>
</dbReference>
<keyword evidence="2" id="KW-0012">Acyltransferase</keyword>
<keyword evidence="3" id="KW-0732">Signal</keyword>
<dbReference type="EMBL" id="QWIO01003071">
    <property type="protein sequence ID" value="RMY47443.1"/>
    <property type="molecule type" value="Genomic_DNA"/>
</dbReference>
<dbReference type="InterPro" id="IPR037457">
    <property type="entry name" value="M28_QC"/>
</dbReference>
<dbReference type="GO" id="GO:0016603">
    <property type="term" value="F:glutaminyl-peptide cyclotransferase activity"/>
    <property type="evidence" value="ECO:0007669"/>
    <property type="project" value="InterPro"/>
</dbReference>
<name>A0A3M7C609_HORWE</name>
<dbReference type="Proteomes" id="UP000269539">
    <property type="component" value="Unassembled WGS sequence"/>
</dbReference>
<feature type="signal peptide" evidence="3">
    <location>
        <begin position="1"/>
        <end position="19"/>
    </location>
</feature>
<evidence type="ECO:0000256" key="4">
    <source>
        <dbReference type="SAM" id="MobiDB-lite"/>
    </source>
</evidence>
<dbReference type="AlphaFoldDB" id="A0A3M7C609"/>
<dbReference type="Pfam" id="PF04389">
    <property type="entry name" value="Peptidase_M28"/>
    <property type="match status" value="1"/>
</dbReference>
<dbReference type="GO" id="GO:0008233">
    <property type="term" value="F:peptidase activity"/>
    <property type="evidence" value="ECO:0007669"/>
    <property type="project" value="UniProtKB-KW"/>
</dbReference>
<evidence type="ECO:0000256" key="1">
    <source>
        <dbReference type="ARBA" id="ARBA00022679"/>
    </source>
</evidence>
<keyword evidence="1" id="KW-0808">Transferase</keyword>
<accession>A0A3M7C609</accession>
<sequence length="399" mass="43750">MRPSQFFALPALLRSAVLAYTPLGSDSLAALHPATEADFNSEDGNLLAPILIPRVPGSAGSDAVLNHFVNFFTTQLPDWKLSWQNSTSTTPTSNGKEIPFRNLIATRDPPWLEDQPGEVGRLALVAHYDSKLTPEGFIGATDSAAPCAMLLYAARALNDALTAKWAADQPTSSSSDLDAEPKGIQILLLDGEEAFKSWTDTDSLYGARALASEWETTPHPATASYRTPLHSIDLFVLLDLLGAASPSIPSYFKTTHWAYQQMADLESRLRGSDLLHTKDLQHPFLPESGKKDTDRWIGGYVEDDHIPFMARGVEILHLIPSPFPNVWHTMDDDGAHLDLDSVRDWAVITAGFAAEWLDLEGFLGKKEEGDGAAVVEEEDGEAMKGMGEQRRRRVGRDEL</sequence>
<dbReference type="SUPFAM" id="SSF53187">
    <property type="entry name" value="Zn-dependent exopeptidases"/>
    <property type="match status" value="1"/>
</dbReference>